<protein>
    <submittedName>
        <fullName evidence="1">Uncharacterized protein</fullName>
    </submittedName>
</protein>
<comment type="caution">
    <text evidence="1">The sequence shown here is derived from an EMBL/GenBank/DDBJ whole genome shotgun (WGS) entry which is preliminary data.</text>
</comment>
<sequence>MENIFQEGRMLSEEDLDNPIQKCFQEILEKHSKSEHWYNKPPEWVIRTNNQSTNKSFQDAKEKLNEAIRNMELCLVKNDVKGFYYLVKRLTKSRKQSEPIKGLTSIGERINLGEESLEKILTFYYKIYQDDRKQQDQKYNQAIK</sequence>
<dbReference type="EMBL" id="ARYC01013027">
    <property type="protein sequence ID" value="KEJ82596.1"/>
    <property type="molecule type" value="Genomic_DNA"/>
</dbReference>
<reference evidence="2" key="1">
    <citation type="journal article" date="2014" name="Cell">
        <title>The Architecture of a Scrambled Genome Reveals Massive Levels of Genomic Rearrangement during Development.</title>
        <authorList>
            <person name="Chen X."/>
            <person name="Bracht J.R."/>
            <person name="Goldman A.D."/>
            <person name="Dolzhenko E."/>
            <person name="Clay D.M."/>
            <person name="Swart E.C."/>
            <person name="Perlman D.H."/>
            <person name="Doak T.G."/>
            <person name="Stuart A."/>
            <person name="Amemiya C.T."/>
            <person name="Sebra R.P."/>
            <person name="Landweber L.F."/>
        </authorList>
    </citation>
    <scope>NUCLEOTIDE SEQUENCE [LARGE SCALE GENOMIC DNA]</scope>
    <source>
        <strain evidence="2">JRB310</strain>
    </source>
</reference>
<evidence type="ECO:0000313" key="1">
    <source>
        <dbReference type="EMBL" id="KEJ82596.1"/>
    </source>
</evidence>
<keyword evidence="2" id="KW-1185">Reference proteome</keyword>
<dbReference type="AlphaFoldDB" id="A0A073HZH4"/>
<evidence type="ECO:0000313" key="2">
    <source>
        <dbReference type="Proteomes" id="UP000053232"/>
    </source>
</evidence>
<accession>A0A073HZH4</accession>
<gene>
    <name evidence="1" type="ORF">OXYTRIMIC_367</name>
</gene>
<name>A0A073HZH4_9SPIT</name>
<proteinExistence type="predicted"/>
<dbReference type="Proteomes" id="UP000053232">
    <property type="component" value="Unassembled WGS sequence"/>
</dbReference>
<organism evidence="1 2">
    <name type="scientific">Oxytricha trifallax</name>
    <dbReference type="NCBI Taxonomy" id="1172189"/>
    <lineage>
        <taxon>Eukaryota</taxon>
        <taxon>Sar</taxon>
        <taxon>Alveolata</taxon>
        <taxon>Ciliophora</taxon>
        <taxon>Intramacronucleata</taxon>
        <taxon>Spirotrichea</taxon>
        <taxon>Stichotrichia</taxon>
        <taxon>Sporadotrichida</taxon>
        <taxon>Oxytrichidae</taxon>
        <taxon>Oxytrichinae</taxon>
        <taxon>Oxytricha</taxon>
    </lineage>
</organism>